<keyword evidence="2" id="KW-1185">Reference proteome</keyword>
<comment type="caution">
    <text evidence="1">The sequence shown here is derived from an EMBL/GenBank/DDBJ whole genome shotgun (WGS) entry which is preliminary data.</text>
</comment>
<evidence type="ECO:0000313" key="1">
    <source>
        <dbReference type="EMBL" id="MCW3788084.1"/>
    </source>
</evidence>
<organism evidence="1 2">
    <name type="scientific">Plebeiibacterium sediminum</name>
    <dbReference type="NCBI Taxonomy" id="2992112"/>
    <lineage>
        <taxon>Bacteria</taxon>
        <taxon>Pseudomonadati</taxon>
        <taxon>Bacteroidota</taxon>
        <taxon>Bacteroidia</taxon>
        <taxon>Marinilabiliales</taxon>
        <taxon>Marinilabiliaceae</taxon>
        <taxon>Plebeiibacterium</taxon>
    </lineage>
</organism>
<dbReference type="EMBL" id="JAPDPJ010000044">
    <property type="protein sequence ID" value="MCW3788084.1"/>
    <property type="molecule type" value="Genomic_DNA"/>
</dbReference>
<accession>A0AAE3M6G4</accession>
<gene>
    <name evidence="1" type="ORF">OM075_16525</name>
</gene>
<protein>
    <submittedName>
        <fullName evidence="1">Uncharacterized protein</fullName>
    </submittedName>
</protein>
<evidence type="ECO:0000313" key="2">
    <source>
        <dbReference type="Proteomes" id="UP001209229"/>
    </source>
</evidence>
<dbReference type="AlphaFoldDB" id="A0AAE3M6G4"/>
<dbReference type="RefSeq" id="WP_301191644.1">
    <property type="nucleotide sequence ID" value="NZ_JAPDPJ010000044.1"/>
</dbReference>
<sequence>MSECVNLSACGFFKKYCQTKDLACKGFISMYCKGSKMNDCKRLQYKKETGTPPPDDMMPSGQMIK</sequence>
<reference evidence="1" key="1">
    <citation type="submission" date="2022-10" db="EMBL/GenBank/DDBJ databases">
        <authorList>
            <person name="Yu W.X."/>
        </authorList>
    </citation>
    <scope>NUCLEOTIDE SEQUENCE</scope>
    <source>
        <strain evidence="1">AAT</strain>
    </source>
</reference>
<name>A0AAE3M6G4_9BACT</name>
<dbReference type="Proteomes" id="UP001209229">
    <property type="component" value="Unassembled WGS sequence"/>
</dbReference>
<proteinExistence type="predicted"/>